<dbReference type="EMBL" id="LGRX02002479">
    <property type="protein sequence ID" value="KAK3284152.1"/>
    <property type="molecule type" value="Genomic_DNA"/>
</dbReference>
<keyword evidence="3" id="KW-1185">Reference proteome</keyword>
<name>A0AAE0GTS5_9CHLO</name>
<reference evidence="2 3" key="1">
    <citation type="journal article" date="2015" name="Genome Biol. Evol.">
        <title>Comparative Genomics of a Bacterivorous Green Alga Reveals Evolutionary Causalities and Consequences of Phago-Mixotrophic Mode of Nutrition.</title>
        <authorList>
            <person name="Burns J.A."/>
            <person name="Paasch A."/>
            <person name="Narechania A."/>
            <person name="Kim E."/>
        </authorList>
    </citation>
    <scope>NUCLEOTIDE SEQUENCE [LARGE SCALE GENOMIC DNA]</scope>
    <source>
        <strain evidence="2 3">PLY_AMNH</strain>
    </source>
</reference>
<evidence type="ECO:0000313" key="3">
    <source>
        <dbReference type="Proteomes" id="UP001190700"/>
    </source>
</evidence>
<dbReference type="AlphaFoldDB" id="A0AAE0GTS5"/>
<sequence length="573" mass="63653">MDCVDCNNDGEADDGSHDFDDCHLSSNPSSNPTFDTRGHANIEVVWLEMRTDQFRQNENLLGTGEGAAELYFWSSTFDLQLMGYVKRKVGIPCVQETQRQYAVNAKIGAVGPGQSIRVGVWEWDDVTQWTDDSLGDRWIFPEDFAEKDEIDLIFDHSMWRLRCTGCSTFSGTPPVDVSALFISEDPEYTKTTEDFLETMNPENPADNDLLGLWNYDYTALRATETIELYSYTHEDSTAHTTDDERYSETSSETFAFTAECENCYIGVTDGELIVDYVTSLTQGFQMVAAEVSAEFKLNVDLLLSLKGSYTHESSTRILDKNCLYPACIDFDMLGVTFKLGYMTTLDFETMATINLEEMTINPGFDMTWQVGYGFAYDYEKGPTTFASNSDTSFSSHWPELETTVEMEIDLAFVPILSIGIWADVGYANANALASLSTEAYLKLTGIASNPPTTDVRLTSAELYDEFYYKYGDCTTRKHNTELALVSGLRETQFSFEYKASTNWTDFVSCRASSTIITTSAISTPSIPTLTAACNFTATSISITSTSISVAPATISVPKEAACFTGWAANQAHA</sequence>
<comment type="caution">
    <text evidence="2">The sequence shown here is derived from an EMBL/GenBank/DDBJ whole genome shotgun (WGS) entry which is preliminary data.</text>
</comment>
<accession>A0AAE0GTS5</accession>
<protein>
    <submittedName>
        <fullName evidence="2">Uncharacterized protein</fullName>
    </submittedName>
</protein>
<dbReference type="Proteomes" id="UP001190700">
    <property type="component" value="Unassembled WGS sequence"/>
</dbReference>
<proteinExistence type="predicted"/>
<evidence type="ECO:0000256" key="1">
    <source>
        <dbReference type="SAM" id="MobiDB-lite"/>
    </source>
</evidence>
<feature type="region of interest" description="Disordered" evidence="1">
    <location>
        <begin position="17"/>
        <end position="36"/>
    </location>
</feature>
<gene>
    <name evidence="2" type="ORF">CYMTET_8175</name>
</gene>
<feature type="compositionally biased region" description="Polar residues" evidence="1">
    <location>
        <begin position="24"/>
        <end position="34"/>
    </location>
</feature>
<organism evidence="2 3">
    <name type="scientific">Cymbomonas tetramitiformis</name>
    <dbReference type="NCBI Taxonomy" id="36881"/>
    <lineage>
        <taxon>Eukaryota</taxon>
        <taxon>Viridiplantae</taxon>
        <taxon>Chlorophyta</taxon>
        <taxon>Pyramimonadophyceae</taxon>
        <taxon>Pyramimonadales</taxon>
        <taxon>Pyramimonadaceae</taxon>
        <taxon>Cymbomonas</taxon>
    </lineage>
</organism>
<evidence type="ECO:0000313" key="2">
    <source>
        <dbReference type="EMBL" id="KAK3284152.1"/>
    </source>
</evidence>